<feature type="domain" description="GST N-terminal" evidence="2">
    <location>
        <begin position="1"/>
        <end position="79"/>
    </location>
</feature>
<dbReference type="SFLD" id="SFLDS00019">
    <property type="entry name" value="Glutathione_Transferase_(cytos"/>
    <property type="match status" value="1"/>
</dbReference>
<dbReference type="RefSeq" id="XP_029765918.1">
    <property type="nucleotide sequence ID" value="XM_029903345.1"/>
</dbReference>
<dbReference type="InterPro" id="IPR040079">
    <property type="entry name" value="Glutathione_S-Trfase"/>
</dbReference>
<dbReference type="PROSITE" id="PS50404">
    <property type="entry name" value="GST_NTER"/>
    <property type="match status" value="1"/>
</dbReference>
<proteinExistence type="inferred from homology"/>
<dbReference type="InterPro" id="IPR036282">
    <property type="entry name" value="Glutathione-S-Trfase_C_sf"/>
</dbReference>
<keyword evidence="5" id="KW-1185">Reference proteome</keyword>
<organism evidence="4 5">
    <name type="scientific">Aureobasidium pullulans EXF-150</name>
    <dbReference type="NCBI Taxonomy" id="1043002"/>
    <lineage>
        <taxon>Eukaryota</taxon>
        <taxon>Fungi</taxon>
        <taxon>Dikarya</taxon>
        <taxon>Ascomycota</taxon>
        <taxon>Pezizomycotina</taxon>
        <taxon>Dothideomycetes</taxon>
        <taxon>Dothideomycetidae</taxon>
        <taxon>Dothideales</taxon>
        <taxon>Saccotheciaceae</taxon>
        <taxon>Aureobasidium</taxon>
    </lineage>
</organism>
<dbReference type="GO" id="GO:0016740">
    <property type="term" value="F:transferase activity"/>
    <property type="evidence" value="ECO:0007669"/>
    <property type="project" value="UniProtKB-KW"/>
</dbReference>
<dbReference type="HOGENOM" id="CLU_011226_15_4_1"/>
<evidence type="ECO:0000256" key="1">
    <source>
        <dbReference type="ARBA" id="ARBA00007409"/>
    </source>
</evidence>
<reference evidence="4 5" key="1">
    <citation type="journal article" date="2014" name="BMC Genomics">
        <title>Genome sequencing of four Aureobasidium pullulans varieties: biotechnological potential, stress tolerance, and description of new species.</title>
        <authorList>
            <person name="Gostin Ar C."/>
            <person name="Ohm R.A."/>
            <person name="Kogej T."/>
            <person name="Sonjak S."/>
            <person name="Turk M."/>
            <person name="Zajc J."/>
            <person name="Zalar P."/>
            <person name="Grube M."/>
            <person name="Sun H."/>
            <person name="Han J."/>
            <person name="Sharma A."/>
            <person name="Chiniquy J."/>
            <person name="Ngan C.Y."/>
            <person name="Lipzen A."/>
            <person name="Barry K."/>
            <person name="Grigoriev I.V."/>
            <person name="Gunde-Cimerman N."/>
        </authorList>
    </citation>
    <scope>NUCLEOTIDE SEQUENCE [LARGE SCALE GENOMIC DNA]</scope>
    <source>
        <strain evidence="4 5">EXF-150</strain>
    </source>
</reference>
<dbReference type="InterPro" id="IPR010987">
    <property type="entry name" value="Glutathione-S-Trfase_C-like"/>
</dbReference>
<comment type="similarity">
    <text evidence="1">Belongs to the GST superfamily.</text>
</comment>
<name>A0A074YSA8_AURPU</name>
<evidence type="ECO:0000259" key="2">
    <source>
        <dbReference type="PROSITE" id="PS50404"/>
    </source>
</evidence>
<dbReference type="AlphaFoldDB" id="A0A074YSA8"/>
<dbReference type="InterPro" id="IPR004045">
    <property type="entry name" value="Glutathione_S-Trfase_N"/>
</dbReference>
<gene>
    <name evidence="4" type="ORF">M438DRAFT_330708</name>
</gene>
<dbReference type="Proteomes" id="UP000030706">
    <property type="component" value="Unassembled WGS sequence"/>
</dbReference>
<dbReference type="Pfam" id="PF00043">
    <property type="entry name" value="GST_C"/>
    <property type="match status" value="1"/>
</dbReference>
<dbReference type="GeneID" id="40745651"/>
<accession>A0A074YSA8</accession>
<sequence length="227" mass="25741">MLTVHHMRVSQSERIVWLCEELEIKYDLKLHNRDPMFSPQAIKDLYEIGSAPVIQDGDLTMGESAACVEYIIHKHGDGRLALPPSHPNYADYVYWFAFSNGTLQPAVSRLMSIKAAGVDSSNDTAKRYQGKLDLYLRHVDGRLGRTKEWLAGEEFTAADIMTVFTLTTMRTFYSIDLSAYSNILAYLKRVVQRPGYTSYREKGDPELPLMIDGPAPENFLEKLKSKA</sequence>
<dbReference type="SFLD" id="SFLDG01150">
    <property type="entry name" value="Main.1:_Beta-like"/>
    <property type="match status" value="1"/>
</dbReference>
<dbReference type="SFLD" id="SFLDG00358">
    <property type="entry name" value="Main_(cytGST)"/>
    <property type="match status" value="1"/>
</dbReference>
<dbReference type="InterPro" id="IPR036249">
    <property type="entry name" value="Thioredoxin-like_sf"/>
</dbReference>
<dbReference type="Gene3D" id="1.20.1050.10">
    <property type="match status" value="1"/>
</dbReference>
<dbReference type="PROSITE" id="PS50405">
    <property type="entry name" value="GST_CTER"/>
    <property type="match status" value="1"/>
</dbReference>
<evidence type="ECO:0000313" key="5">
    <source>
        <dbReference type="Proteomes" id="UP000030706"/>
    </source>
</evidence>
<dbReference type="SUPFAM" id="SSF47616">
    <property type="entry name" value="GST C-terminal domain-like"/>
    <property type="match status" value="1"/>
</dbReference>
<dbReference type="SUPFAM" id="SSF52833">
    <property type="entry name" value="Thioredoxin-like"/>
    <property type="match status" value="1"/>
</dbReference>
<feature type="domain" description="GST C-terminal" evidence="3">
    <location>
        <begin position="85"/>
        <end position="209"/>
    </location>
</feature>
<protein>
    <submittedName>
        <fullName evidence="4">Glutathione S-transferase</fullName>
    </submittedName>
</protein>
<keyword evidence="4" id="KW-0808">Transferase</keyword>
<dbReference type="OrthoDB" id="2309723at2759"/>
<dbReference type="PANTHER" id="PTHR44051">
    <property type="entry name" value="GLUTATHIONE S-TRANSFERASE-RELATED"/>
    <property type="match status" value="1"/>
</dbReference>
<dbReference type="InterPro" id="IPR004046">
    <property type="entry name" value="GST_C"/>
</dbReference>
<dbReference type="EMBL" id="KL584974">
    <property type="protein sequence ID" value="KEQ89731.1"/>
    <property type="molecule type" value="Genomic_DNA"/>
</dbReference>
<evidence type="ECO:0000259" key="3">
    <source>
        <dbReference type="PROSITE" id="PS50405"/>
    </source>
</evidence>
<dbReference type="STRING" id="1043002.A0A074YSA8"/>
<dbReference type="PANTHER" id="PTHR44051:SF9">
    <property type="entry name" value="GLUTATHIONE S-TRANSFERASE 1"/>
    <property type="match status" value="1"/>
</dbReference>
<dbReference type="Gene3D" id="3.40.30.10">
    <property type="entry name" value="Glutaredoxin"/>
    <property type="match status" value="1"/>
</dbReference>
<dbReference type="Pfam" id="PF13417">
    <property type="entry name" value="GST_N_3"/>
    <property type="match status" value="1"/>
</dbReference>
<dbReference type="CDD" id="cd03046">
    <property type="entry name" value="GST_N_GTT1_like"/>
    <property type="match status" value="1"/>
</dbReference>
<evidence type="ECO:0000313" key="4">
    <source>
        <dbReference type="EMBL" id="KEQ89731.1"/>
    </source>
</evidence>